<feature type="compositionally biased region" description="Basic and acidic residues" evidence="1">
    <location>
        <begin position="110"/>
        <end position="122"/>
    </location>
</feature>
<protein>
    <submittedName>
        <fullName evidence="2">Uncharacterized protein</fullName>
    </submittedName>
</protein>
<dbReference type="Proteomes" id="UP000078200">
    <property type="component" value="Unassembled WGS sequence"/>
</dbReference>
<evidence type="ECO:0000313" key="3">
    <source>
        <dbReference type="Proteomes" id="UP000078200"/>
    </source>
</evidence>
<keyword evidence="3" id="KW-1185">Reference proteome</keyword>
<sequence>MIEAFANHLSSHLGRHLFYWATTHCNADTDGLQLRITDFINKFHGPLERGVQILDHLLTLEEEDFNDHWGSAYAHNYEPEIANAHYGNQEQEQQQQQQQQRQRQEQQQQEQEHNYDNNNENHLRVIVRNLNTSHSESAF</sequence>
<reference evidence="2" key="1">
    <citation type="submission" date="2020-05" db="UniProtKB">
        <authorList>
            <consortium name="EnsemblMetazoa"/>
        </authorList>
    </citation>
    <scope>IDENTIFICATION</scope>
    <source>
        <strain evidence="2">TTRI</strain>
    </source>
</reference>
<feature type="region of interest" description="Disordered" evidence="1">
    <location>
        <begin position="86"/>
        <end position="122"/>
    </location>
</feature>
<dbReference type="VEuPathDB" id="VectorBase:GAUT029429"/>
<organism evidence="2 3">
    <name type="scientific">Glossina austeni</name>
    <name type="common">Savannah tsetse fly</name>
    <dbReference type="NCBI Taxonomy" id="7395"/>
    <lineage>
        <taxon>Eukaryota</taxon>
        <taxon>Metazoa</taxon>
        <taxon>Ecdysozoa</taxon>
        <taxon>Arthropoda</taxon>
        <taxon>Hexapoda</taxon>
        <taxon>Insecta</taxon>
        <taxon>Pterygota</taxon>
        <taxon>Neoptera</taxon>
        <taxon>Endopterygota</taxon>
        <taxon>Diptera</taxon>
        <taxon>Brachycera</taxon>
        <taxon>Muscomorpha</taxon>
        <taxon>Hippoboscoidea</taxon>
        <taxon>Glossinidae</taxon>
        <taxon>Glossina</taxon>
    </lineage>
</organism>
<dbReference type="EnsemblMetazoa" id="GAUT029429-RA">
    <property type="protein sequence ID" value="GAUT029429-PA"/>
    <property type="gene ID" value="GAUT029429"/>
</dbReference>
<evidence type="ECO:0000256" key="1">
    <source>
        <dbReference type="SAM" id="MobiDB-lite"/>
    </source>
</evidence>
<evidence type="ECO:0000313" key="2">
    <source>
        <dbReference type="EnsemblMetazoa" id="GAUT029429-PA"/>
    </source>
</evidence>
<feature type="compositionally biased region" description="Low complexity" evidence="1">
    <location>
        <begin position="89"/>
        <end position="109"/>
    </location>
</feature>
<accession>A0A1A9V8P7</accession>
<name>A0A1A9V8P7_GLOAU</name>
<proteinExistence type="predicted"/>
<dbReference type="AlphaFoldDB" id="A0A1A9V8P7"/>